<dbReference type="RefSeq" id="WP_400881339.1">
    <property type="nucleotide sequence ID" value="NZ_JBIWXY010000001.1"/>
</dbReference>
<proteinExistence type="predicted"/>
<protein>
    <submittedName>
        <fullName evidence="1">CstA-like transporter-associated (Seleno)protein</fullName>
    </submittedName>
</protein>
<dbReference type="EMBL" id="JBIWXY010000001">
    <property type="protein sequence ID" value="MFJ5446196.1"/>
    <property type="molecule type" value="Genomic_DNA"/>
</dbReference>
<comment type="caution">
    <text evidence="1">The sequence shown here is derived from an EMBL/GenBank/DDBJ whole genome shotgun (WGS) entry which is preliminary data.</text>
</comment>
<sequence length="67" mass="8415">MWQATKRCLDRTWRFLRQVSGDDAYERYLALYRSNQEKHQHHEPPLTREVFFKQWQQQKWDGVKRCC</sequence>
<name>A0ABW8GLA9_9PROT</name>
<organism evidence="1 2">
    <name type="scientific">Methylobacillus methanolivorans</name>
    <dbReference type="NCBI Taxonomy" id="1848927"/>
    <lineage>
        <taxon>Bacteria</taxon>
        <taxon>Pseudomonadati</taxon>
        <taxon>Pseudomonadota</taxon>
        <taxon>Betaproteobacteria</taxon>
        <taxon>Nitrosomonadales</taxon>
        <taxon>Methylophilaceae</taxon>
        <taxon>Methylobacillus</taxon>
    </lineage>
</organism>
<gene>
    <name evidence="1" type="ORF">ACIKP9_08140</name>
</gene>
<dbReference type="Proteomes" id="UP001617669">
    <property type="component" value="Unassembled WGS sequence"/>
</dbReference>
<evidence type="ECO:0000313" key="2">
    <source>
        <dbReference type="Proteomes" id="UP001617669"/>
    </source>
</evidence>
<reference evidence="1 2" key="1">
    <citation type="submission" date="2024-11" db="EMBL/GenBank/DDBJ databases">
        <authorList>
            <person name="Kaparullina E.N."/>
            <person name="Delegan Y.A."/>
            <person name="Doronina N.V."/>
        </authorList>
    </citation>
    <scope>NUCLEOTIDE SEQUENCE [LARGE SCALE GENOMIC DNA]</scope>
    <source>
        <strain evidence="1 2">7sh_L</strain>
    </source>
</reference>
<keyword evidence="2" id="KW-1185">Reference proteome</keyword>
<evidence type="ECO:0000313" key="1">
    <source>
        <dbReference type="EMBL" id="MFJ5446196.1"/>
    </source>
</evidence>
<accession>A0ABW8GLA9</accession>
<dbReference type="Pfam" id="PF04328">
    <property type="entry name" value="Sel_put"/>
    <property type="match status" value="1"/>
</dbReference>
<dbReference type="InterPro" id="IPR007423">
    <property type="entry name" value="Sel_put"/>
</dbReference>